<keyword evidence="2" id="KW-1185">Reference proteome</keyword>
<protein>
    <submittedName>
        <fullName evidence="1">Uncharacterized protein</fullName>
    </submittedName>
</protein>
<accession>A0A8B9CJD6</accession>
<organism evidence="1 2">
    <name type="scientific">Anser brachyrhynchus</name>
    <name type="common">Pink-footed goose</name>
    <dbReference type="NCBI Taxonomy" id="132585"/>
    <lineage>
        <taxon>Eukaryota</taxon>
        <taxon>Metazoa</taxon>
        <taxon>Chordata</taxon>
        <taxon>Craniata</taxon>
        <taxon>Vertebrata</taxon>
        <taxon>Euteleostomi</taxon>
        <taxon>Archelosauria</taxon>
        <taxon>Archosauria</taxon>
        <taxon>Dinosauria</taxon>
        <taxon>Saurischia</taxon>
        <taxon>Theropoda</taxon>
        <taxon>Coelurosauria</taxon>
        <taxon>Aves</taxon>
        <taxon>Neognathae</taxon>
        <taxon>Galloanserae</taxon>
        <taxon>Anseriformes</taxon>
        <taxon>Anatidae</taxon>
        <taxon>Anserinae</taxon>
        <taxon>Anser</taxon>
    </lineage>
</organism>
<proteinExistence type="predicted"/>
<dbReference type="Ensembl" id="ENSABRT00000029691.1">
    <property type="protein sequence ID" value="ENSABRP00000021122.1"/>
    <property type="gene ID" value="ENSABRG00000017934.1"/>
</dbReference>
<sequence>MGSVNAPPSSSIPCISMCTVQFFNYYDSILSLSGSMVLVLVPTCNSRGDLQRMLPSYSLEGWRCTAQAALLSFEHFLCCSCGFVFKSLAVVSFIFLVENVNV</sequence>
<evidence type="ECO:0000313" key="2">
    <source>
        <dbReference type="Proteomes" id="UP000694426"/>
    </source>
</evidence>
<dbReference type="AlphaFoldDB" id="A0A8B9CJD6"/>
<dbReference type="Proteomes" id="UP000694426">
    <property type="component" value="Unplaced"/>
</dbReference>
<reference evidence="1" key="1">
    <citation type="submission" date="2025-08" db="UniProtKB">
        <authorList>
            <consortium name="Ensembl"/>
        </authorList>
    </citation>
    <scope>IDENTIFICATION</scope>
</reference>
<name>A0A8B9CJD6_9AVES</name>
<evidence type="ECO:0000313" key="1">
    <source>
        <dbReference type="Ensembl" id="ENSABRP00000021122.1"/>
    </source>
</evidence>
<reference evidence="1" key="2">
    <citation type="submission" date="2025-09" db="UniProtKB">
        <authorList>
            <consortium name="Ensembl"/>
        </authorList>
    </citation>
    <scope>IDENTIFICATION</scope>
</reference>